<comment type="caution">
    <text evidence="1">The sequence shown here is derived from an EMBL/GenBank/DDBJ whole genome shotgun (WGS) entry which is preliminary data.</text>
</comment>
<dbReference type="CDD" id="cd08054">
    <property type="entry name" value="gp6"/>
    <property type="match status" value="1"/>
</dbReference>
<name>A0A0J7XW34_9SPHN</name>
<evidence type="ECO:0000313" key="2">
    <source>
        <dbReference type="Proteomes" id="UP000052268"/>
    </source>
</evidence>
<protein>
    <recommendedName>
        <fullName evidence="3">PhiE125 gp8 family phage protein</fullName>
    </recommendedName>
</protein>
<accession>A0A0J7XW34</accession>
<dbReference type="AlphaFoldDB" id="A0A0J7XW34"/>
<proteinExistence type="predicted"/>
<dbReference type="PATRIC" id="fig|1114963.3.peg.2871"/>
<dbReference type="RefSeq" id="WP_059152001.1">
    <property type="nucleotide sequence ID" value="NZ_KQ130454.1"/>
</dbReference>
<dbReference type="EMBL" id="JACU01000005">
    <property type="protein sequence ID" value="KMS55353.1"/>
    <property type="molecule type" value="Genomic_DNA"/>
</dbReference>
<dbReference type="Proteomes" id="UP000052268">
    <property type="component" value="Unassembled WGS sequence"/>
</dbReference>
<organism evidence="1 2">
    <name type="scientific">Novosphingobium barchaimii LL02</name>
    <dbReference type="NCBI Taxonomy" id="1114963"/>
    <lineage>
        <taxon>Bacteria</taxon>
        <taxon>Pseudomonadati</taxon>
        <taxon>Pseudomonadota</taxon>
        <taxon>Alphaproteobacteria</taxon>
        <taxon>Sphingomonadales</taxon>
        <taxon>Sphingomonadaceae</taxon>
        <taxon>Novosphingobium</taxon>
    </lineage>
</organism>
<dbReference type="InterPro" id="IPR011738">
    <property type="entry name" value="Phage_CHP"/>
</dbReference>
<evidence type="ECO:0000313" key="1">
    <source>
        <dbReference type="EMBL" id="KMS55353.1"/>
    </source>
</evidence>
<dbReference type="Gene3D" id="1.10.3230.30">
    <property type="entry name" value="Phage gp6-like head-tail connector protein"/>
    <property type="match status" value="1"/>
</dbReference>
<dbReference type="OrthoDB" id="8478788at2"/>
<dbReference type="NCBIfam" id="TIGR02215">
    <property type="entry name" value="phage_chp_gp8"/>
    <property type="match status" value="1"/>
</dbReference>
<keyword evidence="2" id="KW-1185">Reference proteome</keyword>
<reference evidence="1 2" key="1">
    <citation type="journal article" date="2015" name="G3 (Bethesda)">
        <title>Insights into Ongoing Evolution of the Hexachlorocyclohexane Catabolic Pathway from Comparative Genomics of Ten Sphingomonadaceae Strains.</title>
        <authorList>
            <person name="Pearce S.L."/>
            <person name="Oakeshott J.G."/>
            <person name="Pandey G."/>
        </authorList>
    </citation>
    <scope>NUCLEOTIDE SEQUENCE [LARGE SCALE GENOMIC DNA]</scope>
    <source>
        <strain evidence="1 2">LL02</strain>
    </source>
</reference>
<gene>
    <name evidence="1" type="ORF">V474_20165</name>
</gene>
<sequence>MNRVILTPAALPSSALAELKQWLGITAGGDDALLTALLAAALETCEAFTGALPLEATCEERLPARAGWHTLATRPVQAIAAIESLSADGARIPLDHASWEADLDAGGAGRVLLPLPGEAKRVVVRFTAGLAADWDALPETLRHGVVRLAAHQHRERDTAGAAPLPPASVAALWRPWRRMRLA</sequence>
<evidence type="ECO:0008006" key="3">
    <source>
        <dbReference type="Google" id="ProtNLM"/>
    </source>
</evidence>